<proteinExistence type="predicted"/>
<dbReference type="EMBL" id="CAKXAJ010001239">
    <property type="protein sequence ID" value="CAH2207769.1"/>
    <property type="molecule type" value="Genomic_DNA"/>
</dbReference>
<protein>
    <submittedName>
        <fullName evidence="2">Jg26573 protein</fullName>
    </submittedName>
</protein>
<keyword evidence="3" id="KW-1185">Reference proteome</keyword>
<evidence type="ECO:0000313" key="3">
    <source>
        <dbReference type="Proteomes" id="UP000838756"/>
    </source>
</evidence>
<reference evidence="2" key="1">
    <citation type="submission" date="2022-03" db="EMBL/GenBank/DDBJ databases">
        <authorList>
            <person name="Lindestad O."/>
        </authorList>
    </citation>
    <scope>NUCLEOTIDE SEQUENCE</scope>
</reference>
<comment type="caution">
    <text evidence="2">The sequence shown here is derived from an EMBL/GenBank/DDBJ whole genome shotgun (WGS) entry which is preliminary data.</text>
</comment>
<name>A0A8S4QAP0_9NEOP</name>
<evidence type="ECO:0000256" key="1">
    <source>
        <dbReference type="SAM" id="MobiDB-lite"/>
    </source>
</evidence>
<feature type="compositionally biased region" description="Basic and acidic residues" evidence="1">
    <location>
        <begin position="44"/>
        <end position="56"/>
    </location>
</feature>
<evidence type="ECO:0000313" key="2">
    <source>
        <dbReference type="EMBL" id="CAH2207769.1"/>
    </source>
</evidence>
<feature type="non-terminal residue" evidence="2">
    <location>
        <position position="1"/>
    </location>
</feature>
<gene>
    <name evidence="2" type="primary">jg26573</name>
    <name evidence="2" type="ORF">PAEG_LOCUS389</name>
</gene>
<accession>A0A8S4QAP0</accession>
<dbReference type="Proteomes" id="UP000838756">
    <property type="component" value="Unassembled WGS sequence"/>
</dbReference>
<feature type="region of interest" description="Disordered" evidence="1">
    <location>
        <begin position="35"/>
        <end position="56"/>
    </location>
</feature>
<sequence length="56" mass="6208">LIEPLGFDDLVSEGRRRQPMGASCKNSDLGLGERFGLSGTHSHSHVDVKDRGPYRR</sequence>
<dbReference type="AlphaFoldDB" id="A0A8S4QAP0"/>
<organism evidence="2 3">
    <name type="scientific">Pararge aegeria aegeria</name>
    <dbReference type="NCBI Taxonomy" id="348720"/>
    <lineage>
        <taxon>Eukaryota</taxon>
        <taxon>Metazoa</taxon>
        <taxon>Ecdysozoa</taxon>
        <taxon>Arthropoda</taxon>
        <taxon>Hexapoda</taxon>
        <taxon>Insecta</taxon>
        <taxon>Pterygota</taxon>
        <taxon>Neoptera</taxon>
        <taxon>Endopterygota</taxon>
        <taxon>Lepidoptera</taxon>
        <taxon>Glossata</taxon>
        <taxon>Ditrysia</taxon>
        <taxon>Papilionoidea</taxon>
        <taxon>Nymphalidae</taxon>
        <taxon>Satyrinae</taxon>
        <taxon>Satyrini</taxon>
        <taxon>Parargina</taxon>
        <taxon>Pararge</taxon>
    </lineage>
</organism>